<dbReference type="SMART" id="SM01017">
    <property type="entry name" value="Arrestin_C"/>
    <property type="match status" value="1"/>
</dbReference>
<reference evidence="4" key="1">
    <citation type="submission" date="2025-08" db="UniProtKB">
        <authorList>
            <consortium name="RefSeq"/>
        </authorList>
    </citation>
    <scope>IDENTIFICATION</scope>
    <source>
        <tissue evidence="4">Kidney</tissue>
    </source>
</reference>
<dbReference type="GeneID" id="106002980"/>
<evidence type="ECO:0000256" key="1">
    <source>
        <dbReference type="ARBA" id="ARBA00005298"/>
    </source>
</evidence>
<proteinExistence type="inferred from homology"/>
<feature type="domain" description="Arrestin C-terminal-like" evidence="2">
    <location>
        <begin position="67"/>
        <end position="194"/>
    </location>
</feature>
<feature type="non-terminal residue" evidence="4">
    <location>
        <position position="1"/>
    </location>
</feature>
<name>A0A1S3GWB0_DIPOR</name>
<sequence>SALVTSFEGKHGSVRYCVKATLRRPWAPARRARRAFTVIQPVDINSPALLAPQAGVREKMARPWCGPRGLVSLAAKIERKGFTPGEVIPIEAEVDNACARPVRPRAALVQTQTFLARGARKEKRTVLASGAGAPVGPGRRARWRGPALRIPPVAPSILQCRVLQVSYSLKVCVDIPGTSKLLLELPLVIGTVPLHPFGSRSSSVGSQASFLLDWVPGALLGPLEGEAPGGPQVRAVRGSHQDAL</sequence>
<evidence type="ECO:0000313" key="3">
    <source>
        <dbReference type="Proteomes" id="UP000081671"/>
    </source>
</evidence>
<dbReference type="GO" id="GO:0005886">
    <property type="term" value="C:plasma membrane"/>
    <property type="evidence" value="ECO:0007669"/>
    <property type="project" value="TreeGrafter"/>
</dbReference>
<dbReference type="OrthoDB" id="2333384at2759"/>
<dbReference type="GO" id="GO:0015031">
    <property type="term" value="P:protein transport"/>
    <property type="evidence" value="ECO:0007669"/>
    <property type="project" value="TreeGrafter"/>
</dbReference>
<evidence type="ECO:0000259" key="2">
    <source>
        <dbReference type="SMART" id="SM01017"/>
    </source>
</evidence>
<accession>A0A1S3GWB0</accession>
<evidence type="ECO:0000313" key="4">
    <source>
        <dbReference type="RefSeq" id="XP_012893173.1"/>
    </source>
</evidence>
<dbReference type="PANTHER" id="PTHR11188:SF48">
    <property type="entry name" value="ARRESTIN DOMAIN-CONTAINING PROTEIN 2"/>
    <property type="match status" value="1"/>
</dbReference>
<dbReference type="Pfam" id="PF00339">
    <property type="entry name" value="Arrestin_N"/>
    <property type="match status" value="1"/>
</dbReference>
<dbReference type="RefSeq" id="XP_012893173.1">
    <property type="nucleotide sequence ID" value="XM_013037719.1"/>
</dbReference>
<protein>
    <submittedName>
        <fullName evidence="4">Arrestin domain-containing protein 2-like</fullName>
    </submittedName>
</protein>
<dbReference type="InterPro" id="IPR011021">
    <property type="entry name" value="Arrestin-like_N"/>
</dbReference>
<dbReference type="KEGG" id="dord:106002980"/>
<dbReference type="InterPro" id="IPR014756">
    <property type="entry name" value="Ig_E-set"/>
</dbReference>
<dbReference type="PANTHER" id="PTHR11188">
    <property type="entry name" value="ARRESTIN DOMAIN CONTAINING PROTEIN"/>
    <property type="match status" value="1"/>
</dbReference>
<keyword evidence="3" id="KW-1185">Reference proteome</keyword>
<dbReference type="InParanoid" id="A0A1S3GWB0"/>
<comment type="similarity">
    <text evidence="1">Belongs to the arrestin family.</text>
</comment>
<dbReference type="InterPro" id="IPR050357">
    <property type="entry name" value="Arrestin_domain-protein"/>
</dbReference>
<dbReference type="Pfam" id="PF02752">
    <property type="entry name" value="Arrestin_C"/>
    <property type="match status" value="1"/>
</dbReference>
<dbReference type="Proteomes" id="UP000081671">
    <property type="component" value="Unplaced"/>
</dbReference>
<organism evidence="3 4">
    <name type="scientific">Dipodomys ordii</name>
    <name type="common">Ord's kangaroo rat</name>
    <dbReference type="NCBI Taxonomy" id="10020"/>
    <lineage>
        <taxon>Eukaryota</taxon>
        <taxon>Metazoa</taxon>
        <taxon>Chordata</taxon>
        <taxon>Craniata</taxon>
        <taxon>Vertebrata</taxon>
        <taxon>Euteleostomi</taxon>
        <taxon>Mammalia</taxon>
        <taxon>Eutheria</taxon>
        <taxon>Euarchontoglires</taxon>
        <taxon>Glires</taxon>
        <taxon>Rodentia</taxon>
        <taxon>Castorimorpha</taxon>
        <taxon>Heteromyidae</taxon>
        <taxon>Dipodomyinae</taxon>
        <taxon>Dipodomys</taxon>
    </lineage>
</organism>
<dbReference type="InterPro" id="IPR014752">
    <property type="entry name" value="Arrestin-like_C"/>
</dbReference>
<gene>
    <name evidence="4" type="primary">LOC106002980</name>
</gene>
<dbReference type="GO" id="GO:0005737">
    <property type="term" value="C:cytoplasm"/>
    <property type="evidence" value="ECO:0007669"/>
    <property type="project" value="TreeGrafter"/>
</dbReference>
<dbReference type="AlphaFoldDB" id="A0A1S3GWB0"/>
<feature type="non-terminal residue" evidence="4">
    <location>
        <position position="244"/>
    </location>
</feature>
<dbReference type="SUPFAM" id="SSF81296">
    <property type="entry name" value="E set domains"/>
    <property type="match status" value="2"/>
</dbReference>
<dbReference type="InterPro" id="IPR011022">
    <property type="entry name" value="Arrestin_C-like"/>
</dbReference>
<dbReference type="Gene3D" id="2.60.40.640">
    <property type="match status" value="2"/>
</dbReference>